<evidence type="ECO:0000256" key="6">
    <source>
        <dbReference type="RuleBase" id="RU364052"/>
    </source>
</evidence>
<evidence type="ECO:0000256" key="2">
    <source>
        <dbReference type="ARBA" id="ARBA00022630"/>
    </source>
</evidence>
<keyword evidence="5 6" id="KW-0350">Heme biosynthesis</keyword>
<reference evidence="8 9" key="1">
    <citation type="submission" date="2018-08" db="EMBL/GenBank/DDBJ databases">
        <title>Pallidiluteibacterium maritimus gen. nov., sp. nov., isolated from coastal sediment.</title>
        <authorList>
            <person name="Zhou L.Y."/>
        </authorList>
    </citation>
    <scope>NUCLEOTIDE SEQUENCE [LARGE SCALE GENOMIC DNA]</scope>
    <source>
        <strain evidence="8 9">XSD2</strain>
    </source>
</reference>
<comment type="similarity">
    <text evidence="6">Belongs to the protoporphyrinogen/coproporphyrinogen oxidase family. Coproporphyrinogen III oxidase subfamily.</text>
</comment>
<accession>A0A399T1N2</accession>
<dbReference type="Gene3D" id="3.50.50.60">
    <property type="entry name" value="FAD/NAD(P)-binding domain"/>
    <property type="match status" value="1"/>
</dbReference>
<comment type="subcellular location">
    <subcellularLocation>
        <location evidence="6">Cytoplasm</location>
    </subcellularLocation>
</comment>
<evidence type="ECO:0000256" key="1">
    <source>
        <dbReference type="ARBA" id="ARBA00001974"/>
    </source>
</evidence>
<comment type="cofactor">
    <cofactor evidence="1 6">
        <name>FAD</name>
        <dbReference type="ChEBI" id="CHEBI:57692"/>
    </cofactor>
</comment>
<dbReference type="RefSeq" id="WP_119437585.1">
    <property type="nucleotide sequence ID" value="NZ_QWGR01000004.1"/>
</dbReference>
<dbReference type="EC" id="1.3.3.15" evidence="6"/>
<dbReference type="SUPFAM" id="SSF54373">
    <property type="entry name" value="FAD-linked reductases, C-terminal domain"/>
    <property type="match status" value="1"/>
</dbReference>
<comment type="function">
    <text evidence="6">Involved in coproporphyrin-dependent heme b biosynthesis. Catalyzes the oxidation of coproporphyrinogen III to coproporphyrin III.</text>
</comment>
<dbReference type="NCBIfam" id="TIGR00562">
    <property type="entry name" value="proto_IX_ox"/>
    <property type="match status" value="1"/>
</dbReference>
<dbReference type="PANTHER" id="PTHR42923">
    <property type="entry name" value="PROTOPORPHYRINOGEN OXIDASE"/>
    <property type="match status" value="1"/>
</dbReference>
<dbReference type="InterPro" id="IPR050464">
    <property type="entry name" value="Zeta_carotene_desat/Oxidored"/>
</dbReference>
<dbReference type="PANTHER" id="PTHR42923:SF3">
    <property type="entry name" value="PROTOPORPHYRINOGEN OXIDASE"/>
    <property type="match status" value="1"/>
</dbReference>
<dbReference type="GO" id="GO:0006783">
    <property type="term" value="P:heme biosynthetic process"/>
    <property type="evidence" value="ECO:0007669"/>
    <property type="project" value="UniProtKB-UniRule"/>
</dbReference>
<dbReference type="Pfam" id="PF01593">
    <property type="entry name" value="Amino_oxidase"/>
    <property type="match status" value="1"/>
</dbReference>
<keyword evidence="3 6" id="KW-0274">FAD</keyword>
<dbReference type="Gene3D" id="1.10.3110.10">
    <property type="entry name" value="protoporphyrinogen ix oxidase, domain 3"/>
    <property type="match status" value="1"/>
</dbReference>
<dbReference type="AlphaFoldDB" id="A0A399T1N2"/>
<keyword evidence="2 6" id="KW-0285">Flavoprotein</keyword>
<gene>
    <name evidence="8" type="primary">hemG</name>
    <name evidence="8" type="ORF">D1614_09020</name>
</gene>
<keyword evidence="6" id="KW-0963">Cytoplasm</keyword>
<dbReference type="GO" id="GO:0005737">
    <property type="term" value="C:cytoplasm"/>
    <property type="evidence" value="ECO:0007669"/>
    <property type="project" value="UniProtKB-SubCell"/>
</dbReference>
<evidence type="ECO:0000256" key="5">
    <source>
        <dbReference type="ARBA" id="ARBA00023133"/>
    </source>
</evidence>
<proteinExistence type="inferred from homology"/>
<evidence type="ECO:0000313" key="9">
    <source>
        <dbReference type="Proteomes" id="UP000265926"/>
    </source>
</evidence>
<dbReference type="InterPro" id="IPR004572">
    <property type="entry name" value="Protoporphyrinogen_oxidase"/>
</dbReference>
<dbReference type="EMBL" id="QWGR01000004">
    <property type="protein sequence ID" value="RIJ48665.1"/>
    <property type="molecule type" value="Genomic_DNA"/>
</dbReference>
<feature type="domain" description="Amine oxidase" evidence="7">
    <location>
        <begin position="26"/>
        <end position="458"/>
    </location>
</feature>
<keyword evidence="4 6" id="KW-0560">Oxidoreductase</keyword>
<protein>
    <recommendedName>
        <fullName evidence="6">Coproporphyrinogen III oxidase</fullName>
        <ecNumber evidence="6">1.3.3.15</ecNumber>
    </recommendedName>
</protein>
<dbReference type="UniPathway" id="UPA00252"/>
<keyword evidence="9" id="KW-1185">Reference proteome</keyword>
<dbReference type="Proteomes" id="UP000265926">
    <property type="component" value="Unassembled WGS sequence"/>
</dbReference>
<evidence type="ECO:0000256" key="4">
    <source>
        <dbReference type="ARBA" id="ARBA00023002"/>
    </source>
</evidence>
<comment type="caution">
    <text evidence="8">The sequence shown here is derived from an EMBL/GenBank/DDBJ whole genome shotgun (WGS) entry which is preliminary data.</text>
</comment>
<dbReference type="InterPro" id="IPR002937">
    <property type="entry name" value="Amino_oxidase"/>
</dbReference>
<name>A0A399T1N2_9BACT</name>
<dbReference type="Gene3D" id="3.90.660.20">
    <property type="entry name" value="Protoporphyrinogen oxidase, mitochondrial, domain 2"/>
    <property type="match status" value="1"/>
</dbReference>
<dbReference type="PRINTS" id="PR00419">
    <property type="entry name" value="ADXRDTASE"/>
</dbReference>
<organism evidence="8 9">
    <name type="scientific">Maribellus luteus</name>
    <dbReference type="NCBI Taxonomy" id="2305463"/>
    <lineage>
        <taxon>Bacteria</taxon>
        <taxon>Pseudomonadati</taxon>
        <taxon>Bacteroidota</taxon>
        <taxon>Bacteroidia</taxon>
        <taxon>Marinilabiliales</taxon>
        <taxon>Prolixibacteraceae</taxon>
        <taxon>Maribellus</taxon>
    </lineage>
</organism>
<sequence length="462" mass="51246">MQHRNSQEPCKVNKENVKIAIIGAGLTGLTTAFYLKKNGVNFHVFEKDDRPGGVIRTNQQDGFVFESGPNTGALGQPEAAELFEDLKDDCTLEVANESAKARWIWLNGKWRVIPSGLIGGITTPLFTFGDKLRILGEPFRKPGTNPDETVAEMVRRRMGKSFLRNAVDPFLSGVYAGDPEKLITRFALPKLYNLEQNYGSFIGGSIKKAKEPKTEREKKATKVVFSAEGGLENLVKALVKNIGEENISLNCKNLEVKKQEGENSYQLGEETFTHVISTVGAYGLQNLFPFLPAEKVNEINQMKYAKVTQVSLGFKKWEGLPIRSFGGLVPSAEKRQVLGILFLSSFLKNRAPEGGAMLSVFMGGIRKPELFDLSDEELLKVAEQEVTEMMGLKTFNPDVCRIFRYQHAIPQYSFESEQKLAAISALEQEFPGVILAGNIRDGIGMADRIKQGRLIADQLSTN</sequence>
<dbReference type="InterPro" id="IPR036188">
    <property type="entry name" value="FAD/NAD-bd_sf"/>
</dbReference>
<evidence type="ECO:0000259" key="7">
    <source>
        <dbReference type="Pfam" id="PF01593"/>
    </source>
</evidence>
<dbReference type="OrthoDB" id="9805195at2"/>
<comment type="pathway">
    <text evidence="6">Porphyrin-containing compound metabolism; protoheme biosynthesis.</text>
</comment>
<dbReference type="GO" id="GO:0004729">
    <property type="term" value="F:oxygen-dependent protoporphyrinogen oxidase activity"/>
    <property type="evidence" value="ECO:0007669"/>
    <property type="project" value="UniProtKB-UniRule"/>
</dbReference>
<evidence type="ECO:0000313" key="8">
    <source>
        <dbReference type="EMBL" id="RIJ48665.1"/>
    </source>
</evidence>
<dbReference type="SUPFAM" id="SSF51905">
    <property type="entry name" value="FAD/NAD(P)-binding domain"/>
    <property type="match status" value="1"/>
</dbReference>
<evidence type="ECO:0000256" key="3">
    <source>
        <dbReference type="ARBA" id="ARBA00022827"/>
    </source>
</evidence>
<comment type="catalytic activity">
    <reaction evidence="6">
        <text>coproporphyrinogen III + 3 O2 = coproporphyrin III + 3 H2O2</text>
        <dbReference type="Rhea" id="RHEA:43436"/>
        <dbReference type="ChEBI" id="CHEBI:15379"/>
        <dbReference type="ChEBI" id="CHEBI:16240"/>
        <dbReference type="ChEBI" id="CHEBI:57309"/>
        <dbReference type="ChEBI" id="CHEBI:131725"/>
        <dbReference type="EC" id="1.3.3.15"/>
    </reaction>
</comment>